<comment type="caution">
    <text evidence="1">The sequence shown here is derived from an EMBL/GenBank/DDBJ whole genome shotgun (WGS) entry which is preliminary data.</text>
</comment>
<name>A0A9W6SLK4_9ACTN</name>
<proteinExistence type="predicted"/>
<evidence type="ECO:0000313" key="2">
    <source>
        <dbReference type="Proteomes" id="UP001165079"/>
    </source>
</evidence>
<keyword evidence="2" id="KW-1185">Reference proteome</keyword>
<accession>A0A9W6SLK4</accession>
<evidence type="ECO:0000313" key="1">
    <source>
        <dbReference type="EMBL" id="GLZ78483.1"/>
    </source>
</evidence>
<dbReference type="RefSeq" id="WP_285663635.1">
    <property type="nucleotide sequence ID" value="NZ_BSTX01000002.1"/>
</dbReference>
<dbReference type="AlphaFoldDB" id="A0A9W6SLK4"/>
<protein>
    <recommendedName>
        <fullName evidence="3">ABM domain-containing protein</fullName>
    </recommendedName>
</protein>
<dbReference type="InterPro" id="IPR011008">
    <property type="entry name" value="Dimeric_a/b-barrel"/>
</dbReference>
<gene>
    <name evidence="1" type="ORF">Afil01_32900</name>
</gene>
<reference evidence="1" key="1">
    <citation type="submission" date="2023-03" db="EMBL/GenBank/DDBJ databases">
        <title>Actinorhabdospora filicis NBRC 111898.</title>
        <authorList>
            <person name="Ichikawa N."/>
            <person name="Sato H."/>
            <person name="Tonouchi N."/>
        </authorList>
    </citation>
    <scope>NUCLEOTIDE SEQUENCE</scope>
    <source>
        <strain evidence="1">NBRC 111898</strain>
    </source>
</reference>
<organism evidence="1 2">
    <name type="scientific">Actinorhabdospora filicis</name>
    <dbReference type="NCBI Taxonomy" id="1785913"/>
    <lineage>
        <taxon>Bacteria</taxon>
        <taxon>Bacillati</taxon>
        <taxon>Actinomycetota</taxon>
        <taxon>Actinomycetes</taxon>
        <taxon>Micromonosporales</taxon>
        <taxon>Micromonosporaceae</taxon>
        <taxon>Actinorhabdospora</taxon>
    </lineage>
</organism>
<sequence>MTAVRVHRYTVAADRLDDLLDRRAQAITGIRAGFPGLTGTRLIGLEDGSYVDTWTWESAEQMNAALQASSGNPGVAAILALTGDHVVASGEIIADI</sequence>
<evidence type="ECO:0008006" key="3">
    <source>
        <dbReference type="Google" id="ProtNLM"/>
    </source>
</evidence>
<dbReference type="Proteomes" id="UP001165079">
    <property type="component" value="Unassembled WGS sequence"/>
</dbReference>
<dbReference type="SUPFAM" id="SSF54909">
    <property type="entry name" value="Dimeric alpha+beta barrel"/>
    <property type="match status" value="1"/>
</dbReference>
<dbReference type="EMBL" id="BSTX01000002">
    <property type="protein sequence ID" value="GLZ78483.1"/>
    <property type="molecule type" value="Genomic_DNA"/>
</dbReference>